<dbReference type="Proteomes" id="UP001065613">
    <property type="component" value="Chromosome"/>
</dbReference>
<gene>
    <name evidence="1" type="ORF">KA717_18510</name>
</gene>
<dbReference type="Pfam" id="PF02643">
    <property type="entry name" value="DUF192"/>
    <property type="match status" value="1"/>
</dbReference>
<dbReference type="InterPro" id="IPR038695">
    <property type="entry name" value="Saro_0823-like_sf"/>
</dbReference>
<organism evidence="1">
    <name type="scientific">Woronichinia naegeliana WA131</name>
    <dbReference type="NCBI Taxonomy" id="2824559"/>
    <lineage>
        <taxon>Bacteria</taxon>
        <taxon>Bacillati</taxon>
        <taxon>Cyanobacteriota</taxon>
        <taxon>Cyanophyceae</taxon>
        <taxon>Synechococcales</taxon>
        <taxon>Coelosphaeriaceae</taxon>
        <taxon>Woronichinia</taxon>
    </lineage>
</organism>
<evidence type="ECO:0000313" key="1">
    <source>
        <dbReference type="EMBL" id="UXE64293.1"/>
    </source>
</evidence>
<protein>
    <submittedName>
        <fullName evidence="1">DUF192 domain-containing protein</fullName>
    </submittedName>
</protein>
<name>A0A977L2G8_9CYAN</name>
<dbReference type="PANTHER" id="PTHR37953:SF1">
    <property type="entry name" value="UPF0127 PROTEIN MJ1496"/>
    <property type="match status" value="1"/>
</dbReference>
<accession>A0A977L2G8</accession>
<dbReference type="InterPro" id="IPR003795">
    <property type="entry name" value="DUF192"/>
</dbReference>
<reference evidence="1" key="1">
    <citation type="submission" date="2021-04" db="EMBL/GenBank/DDBJ databases">
        <title>Genome sequence of Woronichinia naegeliana from Washington state freshwater lake bloom.</title>
        <authorList>
            <person name="Dreher T.W."/>
        </authorList>
    </citation>
    <scope>NUCLEOTIDE SEQUENCE</scope>
    <source>
        <strain evidence="1">WA131</strain>
    </source>
</reference>
<dbReference type="Gene3D" id="2.60.120.1140">
    <property type="entry name" value="Protein of unknown function DUF192"/>
    <property type="match status" value="1"/>
</dbReference>
<dbReference type="KEGG" id="wna:KA717_18510"/>
<dbReference type="PANTHER" id="PTHR37953">
    <property type="entry name" value="UPF0127 PROTEIN MJ1496"/>
    <property type="match status" value="1"/>
</dbReference>
<proteinExistence type="predicted"/>
<dbReference type="AlphaFoldDB" id="A0A977L2G8"/>
<dbReference type="EMBL" id="CP073041">
    <property type="protein sequence ID" value="UXE64293.1"/>
    <property type="molecule type" value="Genomic_DNA"/>
</dbReference>
<sequence length="169" mass="18959">MKRHFTILFLGLFLWGCSPLSSRFSVPPQVIASEPLPQSEGQQLPIAATMTIGDRVIELEVAQSEEQQAMGLMYRTQLAPNRGMLFPFSPPRVARFWMKNTLIPLDMIFLYQGQIQAILPNVPPCHRDPCPVYGPFKEIDQVIELAEGQAKVLNLTVGDRLTIQSVNLP</sequence>